<feature type="signal peptide" evidence="2">
    <location>
        <begin position="1"/>
        <end position="25"/>
    </location>
</feature>
<evidence type="ECO:0000313" key="3">
    <source>
        <dbReference type="EMBL" id="CEL95332.1"/>
    </source>
</evidence>
<feature type="region of interest" description="Disordered" evidence="1">
    <location>
        <begin position="253"/>
        <end position="374"/>
    </location>
</feature>
<sequence>MSPFPLLLLLWALLLAAYHNRLAGAQPSFDPFEALTCWAGKPCSYALTAMNVGSLEDGDIIIAVEGKECSDLTSNDFRATYAKGTRTSSSALRTTSVYTFKQPIPAGRYNLCWCSASSCTEETVTKSPQSFETPAGTLENYGPLTTDLAIECVAGEPCPKFSLEMYGDSDDYYVALVDAPCSPSNDGNIASGSAPAKGTKERDLAVGNKLYTFTLLPATDAGDYSLCFCKEAACASGAPGDFSVSVGSVIIKQRTTTTEEPTSTTTSTPLPPSQTDAPSGVTSAPSAPGTGGITPAPSVLGTGAGGTEGTEGQGCDRPEGCDIGLQPGGPEGGLLEPSTRPSTSPSTSAPPGGTTEGLGPTVAPRDQNQRGARGAAGRCLPAVSVALLASLVSALIHLNS</sequence>
<accession>A0A0G4EH79</accession>
<dbReference type="EMBL" id="CDMY01000227">
    <property type="protein sequence ID" value="CEL95332.1"/>
    <property type="molecule type" value="Genomic_DNA"/>
</dbReference>
<dbReference type="VEuPathDB" id="CryptoDB:Vbra_11762"/>
<dbReference type="PhylomeDB" id="A0A0G4EH79"/>
<evidence type="ECO:0000256" key="1">
    <source>
        <dbReference type="SAM" id="MobiDB-lite"/>
    </source>
</evidence>
<feature type="compositionally biased region" description="Low complexity" evidence="1">
    <location>
        <begin position="333"/>
        <end position="361"/>
    </location>
</feature>
<keyword evidence="4" id="KW-1185">Reference proteome</keyword>
<reference evidence="3 4" key="1">
    <citation type="submission" date="2014-11" db="EMBL/GenBank/DDBJ databases">
        <authorList>
            <person name="Zhu J."/>
            <person name="Qi W."/>
            <person name="Song R."/>
        </authorList>
    </citation>
    <scope>NUCLEOTIDE SEQUENCE [LARGE SCALE GENOMIC DNA]</scope>
</reference>
<gene>
    <name evidence="3" type="ORF">Vbra_11762</name>
</gene>
<dbReference type="Proteomes" id="UP000041254">
    <property type="component" value="Unassembled WGS sequence"/>
</dbReference>
<proteinExistence type="predicted"/>
<organism evidence="3 4">
    <name type="scientific">Vitrella brassicaformis (strain CCMP3155)</name>
    <dbReference type="NCBI Taxonomy" id="1169540"/>
    <lineage>
        <taxon>Eukaryota</taxon>
        <taxon>Sar</taxon>
        <taxon>Alveolata</taxon>
        <taxon>Colpodellida</taxon>
        <taxon>Vitrellaceae</taxon>
        <taxon>Vitrella</taxon>
    </lineage>
</organism>
<dbReference type="InParanoid" id="A0A0G4EH79"/>
<feature type="compositionally biased region" description="Polar residues" evidence="1">
    <location>
        <begin position="273"/>
        <end position="285"/>
    </location>
</feature>
<dbReference type="AlphaFoldDB" id="A0A0G4EH79"/>
<feature type="chain" id="PRO_5005187121" evidence="2">
    <location>
        <begin position="26"/>
        <end position="400"/>
    </location>
</feature>
<evidence type="ECO:0000256" key="2">
    <source>
        <dbReference type="SAM" id="SignalP"/>
    </source>
</evidence>
<feature type="compositionally biased region" description="Gly residues" evidence="1">
    <location>
        <begin position="302"/>
        <end position="312"/>
    </location>
</feature>
<name>A0A0G4EH79_VITBC</name>
<protein>
    <submittedName>
        <fullName evidence="3">Uncharacterized protein</fullName>
    </submittedName>
</protein>
<keyword evidence="2" id="KW-0732">Signal</keyword>
<feature type="compositionally biased region" description="Low complexity" evidence="1">
    <location>
        <begin position="255"/>
        <end position="268"/>
    </location>
</feature>
<evidence type="ECO:0000313" key="4">
    <source>
        <dbReference type="Proteomes" id="UP000041254"/>
    </source>
</evidence>